<accession>A0A0E9X013</accession>
<protein>
    <submittedName>
        <fullName evidence="3">Uncharacterized protein</fullName>
    </submittedName>
</protein>
<keyword evidence="1" id="KW-0812">Transmembrane</keyword>
<keyword evidence="1" id="KW-0472">Membrane</keyword>
<reference evidence="3" key="1">
    <citation type="submission" date="2014-11" db="EMBL/GenBank/DDBJ databases">
        <authorList>
            <person name="Amaro Gonzalez C."/>
        </authorList>
    </citation>
    <scope>NUCLEOTIDE SEQUENCE</scope>
</reference>
<organism evidence="3">
    <name type="scientific">Anguilla anguilla</name>
    <name type="common">European freshwater eel</name>
    <name type="synonym">Muraena anguilla</name>
    <dbReference type="NCBI Taxonomy" id="7936"/>
    <lineage>
        <taxon>Eukaryota</taxon>
        <taxon>Metazoa</taxon>
        <taxon>Chordata</taxon>
        <taxon>Craniata</taxon>
        <taxon>Vertebrata</taxon>
        <taxon>Euteleostomi</taxon>
        <taxon>Actinopterygii</taxon>
        <taxon>Neopterygii</taxon>
        <taxon>Teleostei</taxon>
        <taxon>Anguilliformes</taxon>
        <taxon>Anguillidae</taxon>
        <taxon>Anguilla</taxon>
    </lineage>
</organism>
<feature type="chain" id="PRO_5002434694" evidence="2">
    <location>
        <begin position="23"/>
        <end position="84"/>
    </location>
</feature>
<evidence type="ECO:0000256" key="1">
    <source>
        <dbReference type="SAM" id="Phobius"/>
    </source>
</evidence>
<dbReference type="EMBL" id="GBXM01012648">
    <property type="protein sequence ID" value="JAH95929.1"/>
    <property type="molecule type" value="Transcribed_RNA"/>
</dbReference>
<keyword evidence="1" id="KW-1133">Transmembrane helix</keyword>
<name>A0A0E9X013_ANGAN</name>
<evidence type="ECO:0000256" key="2">
    <source>
        <dbReference type="SAM" id="SignalP"/>
    </source>
</evidence>
<evidence type="ECO:0000313" key="3">
    <source>
        <dbReference type="EMBL" id="JAH95929.1"/>
    </source>
</evidence>
<keyword evidence="2" id="KW-0732">Signal</keyword>
<proteinExistence type="predicted"/>
<reference evidence="3" key="2">
    <citation type="journal article" date="2015" name="Fish Shellfish Immunol.">
        <title>Early steps in the European eel (Anguilla anguilla)-Vibrio vulnificus interaction in the gills: Role of the RtxA13 toxin.</title>
        <authorList>
            <person name="Callol A."/>
            <person name="Pajuelo D."/>
            <person name="Ebbesson L."/>
            <person name="Teles M."/>
            <person name="MacKenzie S."/>
            <person name="Amaro C."/>
        </authorList>
    </citation>
    <scope>NUCLEOTIDE SEQUENCE</scope>
</reference>
<dbReference type="AlphaFoldDB" id="A0A0E9X013"/>
<feature type="transmembrane region" description="Helical" evidence="1">
    <location>
        <begin position="38"/>
        <end position="59"/>
    </location>
</feature>
<feature type="signal peptide" evidence="2">
    <location>
        <begin position="1"/>
        <end position="22"/>
    </location>
</feature>
<sequence length="84" mass="9392">MITANTLCTLCGITVFVCGVCAYEASCVWGEKNSFVFIAIISGSLSPMSLFHMSDILCYRCARGNKRYAYCLLKIFIPNNVFTW</sequence>